<proteinExistence type="predicted"/>
<feature type="transmembrane region" description="Helical" evidence="1">
    <location>
        <begin position="153"/>
        <end position="170"/>
    </location>
</feature>
<dbReference type="EMBL" id="CP060139">
    <property type="protein sequence ID" value="QNR25740.1"/>
    <property type="molecule type" value="Genomic_DNA"/>
</dbReference>
<protein>
    <submittedName>
        <fullName evidence="2">Uncharacterized protein</fullName>
    </submittedName>
</protein>
<feature type="transmembrane region" description="Helical" evidence="1">
    <location>
        <begin position="182"/>
        <end position="200"/>
    </location>
</feature>
<keyword evidence="3" id="KW-1185">Reference proteome</keyword>
<keyword evidence="1" id="KW-0812">Transmembrane</keyword>
<sequence length="201" mass="22289">MNIRLAKFISILFHPAIYPLIGLYFIFEYLPYHYPRQVVLLSLLMVFCGTYLIPVLISILLYRFRVISSLMMNKAEDRRWPYTIGALSFYLTSQLIKNAGLAAEAHQYLAGAAYVILLHLVLLSFLKSSAHLGGLGGFLGMLMAVSAKYSLNLLPFIGALILVAGIVASARLSLKAHNGKELVLGFSSGLLIVFSTVYFLH</sequence>
<evidence type="ECO:0000313" key="2">
    <source>
        <dbReference type="EMBL" id="QNR25740.1"/>
    </source>
</evidence>
<keyword evidence="1" id="KW-1133">Transmembrane helix</keyword>
<feature type="transmembrane region" description="Helical" evidence="1">
    <location>
        <begin position="7"/>
        <end position="27"/>
    </location>
</feature>
<evidence type="ECO:0000256" key="1">
    <source>
        <dbReference type="SAM" id="Phobius"/>
    </source>
</evidence>
<feature type="transmembrane region" description="Helical" evidence="1">
    <location>
        <begin position="39"/>
        <end position="62"/>
    </location>
</feature>
<dbReference type="Proteomes" id="UP000516305">
    <property type="component" value="Chromosome"/>
</dbReference>
<name>A0A7H0VJ42_9FLAO</name>
<keyword evidence="1" id="KW-0472">Membrane</keyword>
<dbReference type="KEGG" id="chyd:H4K34_07830"/>
<accession>A0A7H0VJ42</accession>
<dbReference type="AlphaFoldDB" id="A0A7H0VJ42"/>
<dbReference type="RefSeq" id="WP_210760265.1">
    <property type="nucleotide sequence ID" value="NZ_CP060139.1"/>
</dbReference>
<organism evidence="2 3">
    <name type="scientific">Croceimicrobium hydrocarbonivorans</name>
    <dbReference type="NCBI Taxonomy" id="2761580"/>
    <lineage>
        <taxon>Bacteria</taxon>
        <taxon>Pseudomonadati</taxon>
        <taxon>Bacteroidota</taxon>
        <taxon>Flavobacteriia</taxon>
        <taxon>Flavobacteriales</taxon>
        <taxon>Owenweeksiaceae</taxon>
        <taxon>Croceimicrobium</taxon>
    </lineage>
</organism>
<gene>
    <name evidence="2" type="ORF">H4K34_07830</name>
</gene>
<reference evidence="2 3" key="1">
    <citation type="submission" date="2020-08" db="EMBL/GenBank/DDBJ databases">
        <title>Croceimicrobium hydrocarbonivorans gen. nov., sp. nov., a novel marine bacterium isolated from a bacterial consortium that degrades polyethylene terephthalate.</title>
        <authorList>
            <person name="Liu R."/>
        </authorList>
    </citation>
    <scope>NUCLEOTIDE SEQUENCE [LARGE SCALE GENOMIC DNA]</scope>
    <source>
        <strain evidence="2 3">A20-9</strain>
    </source>
</reference>
<evidence type="ECO:0000313" key="3">
    <source>
        <dbReference type="Proteomes" id="UP000516305"/>
    </source>
</evidence>